<keyword evidence="3" id="KW-0969">Cilium</keyword>
<evidence type="ECO:0000313" key="3">
    <source>
        <dbReference type="EMBL" id="SHE61458.1"/>
    </source>
</evidence>
<name>A0A1M4UXR2_9THEO</name>
<dbReference type="Pfam" id="PF03646">
    <property type="entry name" value="FlaG"/>
    <property type="match status" value="1"/>
</dbReference>
<dbReference type="PANTHER" id="PTHR37166:SF1">
    <property type="entry name" value="PROTEIN FLAG"/>
    <property type="match status" value="1"/>
</dbReference>
<feature type="region of interest" description="Disordered" evidence="2">
    <location>
        <begin position="18"/>
        <end position="39"/>
    </location>
</feature>
<dbReference type="EMBL" id="FQVH01000003">
    <property type="protein sequence ID" value="SHE61458.1"/>
    <property type="molecule type" value="Genomic_DNA"/>
</dbReference>
<keyword evidence="1" id="KW-0175">Coiled coil</keyword>
<dbReference type="SUPFAM" id="SSF160214">
    <property type="entry name" value="FlaG-like"/>
    <property type="match status" value="1"/>
</dbReference>
<dbReference type="PANTHER" id="PTHR37166">
    <property type="entry name" value="PROTEIN FLAG"/>
    <property type="match status" value="1"/>
</dbReference>
<evidence type="ECO:0000313" key="4">
    <source>
        <dbReference type="Proteomes" id="UP000184088"/>
    </source>
</evidence>
<proteinExistence type="predicted"/>
<evidence type="ECO:0000256" key="2">
    <source>
        <dbReference type="SAM" id="MobiDB-lite"/>
    </source>
</evidence>
<keyword evidence="3" id="KW-0282">Flagellum</keyword>
<protein>
    <submittedName>
        <fullName evidence="3">Flagellar protein FlaG</fullName>
    </submittedName>
</protein>
<dbReference type="AlphaFoldDB" id="A0A1M4UXR2"/>
<dbReference type="Gene3D" id="3.30.160.170">
    <property type="entry name" value="FlaG-like"/>
    <property type="match status" value="1"/>
</dbReference>
<gene>
    <name evidence="3" type="ORF">SAMN02746089_00529</name>
</gene>
<keyword evidence="3" id="KW-0966">Cell projection</keyword>
<dbReference type="InterPro" id="IPR005186">
    <property type="entry name" value="FlaG"/>
</dbReference>
<feature type="coiled-coil region" evidence="1">
    <location>
        <begin position="46"/>
        <end position="73"/>
    </location>
</feature>
<dbReference type="InterPro" id="IPR035924">
    <property type="entry name" value="FlaG-like_sf"/>
</dbReference>
<keyword evidence="4" id="KW-1185">Reference proteome</keyword>
<dbReference type="Proteomes" id="UP000184088">
    <property type="component" value="Unassembled WGS sequence"/>
</dbReference>
<sequence>MNVIPAVNNVPAIKPVKGETDREVRLKKEGSDLQNSSEKDVDEVKKSALIKAVEDANKKIKDLNIRLELSVHEKTKDIVIRFINSETNEVVKEYPPEKYLDMIASLWELAGLFVDKKV</sequence>
<dbReference type="OrthoDB" id="9799867at2"/>
<dbReference type="STRING" id="1121256.SAMN02746089_00529"/>
<dbReference type="RefSeq" id="WP_073341545.1">
    <property type="nucleotide sequence ID" value="NZ_FQVH01000003.1"/>
</dbReference>
<accession>A0A1M4UXR2</accession>
<organism evidence="3 4">
    <name type="scientific">Caldanaerobius fijiensis DSM 17918</name>
    <dbReference type="NCBI Taxonomy" id="1121256"/>
    <lineage>
        <taxon>Bacteria</taxon>
        <taxon>Bacillati</taxon>
        <taxon>Bacillota</taxon>
        <taxon>Clostridia</taxon>
        <taxon>Thermoanaerobacterales</taxon>
        <taxon>Thermoanaerobacteraceae</taxon>
        <taxon>Caldanaerobius</taxon>
    </lineage>
</organism>
<reference evidence="3 4" key="1">
    <citation type="submission" date="2016-11" db="EMBL/GenBank/DDBJ databases">
        <authorList>
            <person name="Jaros S."/>
            <person name="Januszkiewicz K."/>
            <person name="Wedrychowicz H."/>
        </authorList>
    </citation>
    <scope>NUCLEOTIDE SEQUENCE [LARGE SCALE GENOMIC DNA]</scope>
    <source>
        <strain evidence="3 4">DSM 17918</strain>
    </source>
</reference>
<evidence type="ECO:0000256" key="1">
    <source>
        <dbReference type="SAM" id="Coils"/>
    </source>
</evidence>